<keyword evidence="3" id="KW-1185">Reference proteome</keyword>
<evidence type="ECO:0000313" key="3">
    <source>
        <dbReference type="Proteomes" id="UP001642540"/>
    </source>
</evidence>
<evidence type="ECO:0000256" key="1">
    <source>
        <dbReference type="SAM" id="MobiDB-lite"/>
    </source>
</evidence>
<gene>
    <name evidence="2" type="ORF">ODALV1_LOCUS21751</name>
</gene>
<comment type="caution">
    <text evidence="2">The sequence shown here is derived from an EMBL/GenBank/DDBJ whole genome shotgun (WGS) entry which is preliminary data.</text>
</comment>
<accession>A0ABP1RFY5</accession>
<sequence>MLVSFNFIPELLPNVANSSHVFKGMRRKEASSLRISVFGTPVVTGPPPSGPTVVPILIPSIFRRPLSISSPSSNSTTEDDPFYIN</sequence>
<evidence type="ECO:0000313" key="2">
    <source>
        <dbReference type="EMBL" id="CAL8127249.1"/>
    </source>
</evidence>
<dbReference type="EMBL" id="CAXLJM020000072">
    <property type="protein sequence ID" value="CAL8127249.1"/>
    <property type="molecule type" value="Genomic_DNA"/>
</dbReference>
<feature type="region of interest" description="Disordered" evidence="1">
    <location>
        <begin position="65"/>
        <end position="85"/>
    </location>
</feature>
<feature type="compositionally biased region" description="Low complexity" evidence="1">
    <location>
        <begin position="65"/>
        <end position="75"/>
    </location>
</feature>
<proteinExistence type="predicted"/>
<dbReference type="Proteomes" id="UP001642540">
    <property type="component" value="Unassembled WGS sequence"/>
</dbReference>
<reference evidence="2 3" key="1">
    <citation type="submission" date="2024-08" db="EMBL/GenBank/DDBJ databases">
        <authorList>
            <person name="Cucini C."/>
            <person name="Frati F."/>
        </authorList>
    </citation>
    <scope>NUCLEOTIDE SEQUENCE [LARGE SCALE GENOMIC DNA]</scope>
</reference>
<name>A0ABP1RFY5_9HEXA</name>
<protein>
    <submittedName>
        <fullName evidence="2">Uncharacterized protein</fullName>
    </submittedName>
</protein>
<organism evidence="2 3">
    <name type="scientific">Orchesella dallaii</name>
    <dbReference type="NCBI Taxonomy" id="48710"/>
    <lineage>
        <taxon>Eukaryota</taxon>
        <taxon>Metazoa</taxon>
        <taxon>Ecdysozoa</taxon>
        <taxon>Arthropoda</taxon>
        <taxon>Hexapoda</taxon>
        <taxon>Collembola</taxon>
        <taxon>Entomobryomorpha</taxon>
        <taxon>Entomobryoidea</taxon>
        <taxon>Orchesellidae</taxon>
        <taxon>Orchesellinae</taxon>
        <taxon>Orchesella</taxon>
    </lineage>
</organism>